<proteinExistence type="predicted"/>
<sequence>MFNSNRLHLKEIKKNTLIFGIKKNTNRDQIINTSAIYEICDSVLGKNTNSIDLIFKTKNEDILVDMTSDWNLVVEFGKRNNIKIIRKWECESAQSIVINNPK</sequence>
<dbReference type="Proteomes" id="UP001597441">
    <property type="component" value="Unassembled WGS sequence"/>
</dbReference>
<organism evidence="1 2">
    <name type="scientific">Gelatiniphilus marinus</name>
    <dbReference type="NCBI Taxonomy" id="1759464"/>
    <lineage>
        <taxon>Bacteria</taxon>
        <taxon>Pseudomonadati</taxon>
        <taxon>Bacteroidota</taxon>
        <taxon>Flavobacteriia</taxon>
        <taxon>Flavobacteriales</taxon>
        <taxon>Flavobacteriaceae</taxon>
        <taxon>Gelatiniphilus</taxon>
    </lineage>
</organism>
<comment type="caution">
    <text evidence="1">The sequence shown here is derived from an EMBL/GenBank/DDBJ whole genome shotgun (WGS) entry which is preliminary data.</text>
</comment>
<reference evidence="2" key="1">
    <citation type="journal article" date="2019" name="Int. J. Syst. Evol. Microbiol.">
        <title>The Global Catalogue of Microorganisms (GCM) 10K type strain sequencing project: providing services to taxonomists for standard genome sequencing and annotation.</title>
        <authorList>
            <consortium name="The Broad Institute Genomics Platform"/>
            <consortium name="The Broad Institute Genome Sequencing Center for Infectious Disease"/>
            <person name="Wu L."/>
            <person name="Ma J."/>
        </authorList>
    </citation>
    <scope>NUCLEOTIDE SEQUENCE [LARGE SCALE GENOMIC DNA]</scope>
    <source>
        <strain evidence="2">KCTC 42903</strain>
    </source>
</reference>
<keyword evidence="2" id="KW-1185">Reference proteome</keyword>
<accession>A0ABW5JRW0</accession>
<protein>
    <submittedName>
        <fullName evidence="1">Uncharacterized protein</fullName>
    </submittedName>
</protein>
<evidence type="ECO:0000313" key="2">
    <source>
        <dbReference type="Proteomes" id="UP001597441"/>
    </source>
</evidence>
<gene>
    <name evidence="1" type="ORF">ACFSQS_03385</name>
</gene>
<dbReference type="EMBL" id="JBHULK010000001">
    <property type="protein sequence ID" value="MFD2534137.1"/>
    <property type="molecule type" value="Genomic_DNA"/>
</dbReference>
<evidence type="ECO:0000313" key="1">
    <source>
        <dbReference type="EMBL" id="MFD2534137.1"/>
    </source>
</evidence>
<name>A0ABW5JRW0_9FLAO</name>
<dbReference type="RefSeq" id="WP_388014103.1">
    <property type="nucleotide sequence ID" value="NZ_JBHUDT010000001.1"/>
</dbReference>